<dbReference type="PROSITE" id="PS51910">
    <property type="entry name" value="GH18_2"/>
    <property type="match status" value="1"/>
</dbReference>
<keyword evidence="7" id="KW-1185">Reference proteome</keyword>
<dbReference type="Gene3D" id="3.20.20.80">
    <property type="entry name" value="Glycosidases"/>
    <property type="match status" value="1"/>
</dbReference>
<evidence type="ECO:0000313" key="6">
    <source>
        <dbReference type="EMBL" id="CAD7631724.1"/>
    </source>
</evidence>
<name>A0A7R9L0N8_9ACAR</name>
<evidence type="ECO:0000256" key="1">
    <source>
        <dbReference type="ARBA" id="ARBA00022801"/>
    </source>
</evidence>
<dbReference type="PROSITE" id="PS01095">
    <property type="entry name" value="GH18_1"/>
    <property type="match status" value="1"/>
</dbReference>
<feature type="domain" description="GH18" evidence="5">
    <location>
        <begin position="1"/>
        <end position="342"/>
    </location>
</feature>
<dbReference type="InterPro" id="IPR001579">
    <property type="entry name" value="Glyco_hydro_18_chit_AS"/>
</dbReference>
<reference evidence="6" key="1">
    <citation type="submission" date="2020-11" db="EMBL/GenBank/DDBJ databases">
        <authorList>
            <person name="Tran Van P."/>
        </authorList>
    </citation>
    <scope>NUCLEOTIDE SEQUENCE</scope>
</reference>
<gene>
    <name evidence="6" type="ORF">OSB1V03_LOCUS12133</name>
</gene>
<evidence type="ECO:0000259" key="5">
    <source>
        <dbReference type="PROSITE" id="PS51910"/>
    </source>
</evidence>
<keyword evidence="2 3" id="KW-0326">Glycosidase</keyword>
<dbReference type="GO" id="GO:0005975">
    <property type="term" value="P:carbohydrate metabolic process"/>
    <property type="evidence" value="ECO:0007669"/>
    <property type="project" value="InterPro"/>
</dbReference>
<dbReference type="EMBL" id="CAJPIZ010009895">
    <property type="protein sequence ID" value="CAG2112154.1"/>
    <property type="molecule type" value="Genomic_DNA"/>
</dbReference>
<accession>A0A7R9L0N8</accession>
<dbReference type="PANTHER" id="PTHR11177:SF390">
    <property type="entry name" value="CHITINASE 11"/>
    <property type="match status" value="1"/>
</dbReference>
<dbReference type="AlphaFoldDB" id="A0A7R9L0N8"/>
<evidence type="ECO:0000313" key="7">
    <source>
        <dbReference type="Proteomes" id="UP000759131"/>
    </source>
</evidence>
<dbReference type="InterPro" id="IPR001223">
    <property type="entry name" value="Glyco_hydro18_cat"/>
</dbReference>
<proteinExistence type="inferred from homology"/>
<dbReference type="SUPFAM" id="SSF54556">
    <property type="entry name" value="Chitinase insertion domain"/>
    <property type="match status" value="1"/>
</dbReference>
<dbReference type="PANTHER" id="PTHR11177">
    <property type="entry name" value="CHITINASE"/>
    <property type="match status" value="1"/>
</dbReference>
<evidence type="ECO:0000256" key="3">
    <source>
        <dbReference type="RuleBase" id="RU000489"/>
    </source>
</evidence>
<dbReference type="SUPFAM" id="SSF51445">
    <property type="entry name" value="(Trans)glycosidases"/>
    <property type="match status" value="1"/>
</dbReference>
<dbReference type="Pfam" id="PF00704">
    <property type="entry name" value="Glyco_hydro_18"/>
    <property type="match status" value="1"/>
</dbReference>
<dbReference type="SMART" id="SM00636">
    <property type="entry name" value="Glyco_18"/>
    <property type="match status" value="1"/>
</dbReference>
<dbReference type="GO" id="GO:0006032">
    <property type="term" value="P:chitin catabolic process"/>
    <property type="evidence" value="ECO:0007669"/>
    <property type="project" value="TreeGrafter"/>
</dbReference>
<comment type="similarity">
    <text evidence="4">Belongs to the glycosyl hydrolase 18 family.</text>
</comment>
<dbReference type="GO" id="GO:0004568">
    <property type="term" value="F:chitinase activity"/>
    <property type="evidence" value="ECO:0007669"/>
    <property type="project" value="TreeGrafter"/>
</dbReference>
<dbReference type="Gene3D" id="3.10.50.10">
    <property type="match status" value="1"/>
</dbReference>
<dbReference type="InterPro" id="IPR011583">
    <property type="entry name" value="Chitinase_II/V-like_cat"/>
</dbReference>
<protein>
    <recommendedName>
        <fullName evidence="5">GH18 domain-containing protein</fullName>
    </recommendedName>
</protein>
<organism evidence="6">
    <name type="scientific">Medioppia subpectinata</name>
    <dbReference type="NCBI Taxonomy" id="1979941"/>
    <lineage>
        <taxon>Eukaryota</taxon>
        <taxon>Metazoa</taxon>
        <taxon>Ecdysozoa</taxon>
        <taxon>Arthropoda</taxon>
        <taxon>Chelicerata</taxon>
        <taxon>Arachnida</taxon>
        <taxon>Acari</taxon>
        <taxon>Acariformes</taxon>
        <taxon>Sarcoptiformes</taxon>
        <taxon>Oribatida</taxon>
        <taxon>Brachypylina</taxon>
        <taxon>Oppioidea</taxon>
        <taxon>Oppiidae</taxon>
        <taxon>Medioppia</taxon>
    </lineage>
</organism>
<evidence type="ECO:0000256" key="2">
    <source>
        <dbReference type="ARBA" id="ARBA00023295"/>
    </source>
</evidence>
<dbReference type="Proteomes" id="UP000759131">
    <property type="component" value="Unassembled WGS sequence"/>
</dbReference>
<dbReference type="GO" id="GO:0008061">
    <property type="term" value="F:chitin binding"/>
    <property type="evidence" value="ECO:0007669"/>
    <property type="project" value="InterPro"/>
</dbReference>
<dbReference type="GO" id="GO:0005576">
    <property type="term" value="C:extracellular region"/>
    <property type="evidence" value="ECO:0007669"/>
    <property type="project" value="TreeGrafter"/>
</dbReference>
<dbReference type="InterPro" id="IPR029070">
    <property type="entry name" value="Chitinase_insertion_sf"/>
</dbReference>
<sequence>NISDIDPFICSHIIVGFATVDPKDIMVPKDEAEDPDRYRELTKLKTINRKLKVMLSVGDGKESKYFSKMVANDNSRDNFVASVLDMCDMFGFDGIDIDWEFPHFKTGTKEDKQNFILLLKELRAEGIRRFRDDFIISATVGTPLVIAMASYDIPLIAEVVDFVNLMSYDFNIYRSDRPYTGHHSPLYPRPTEKGYYLTLNAAWAATYWANKGMPLHKIILGVPTYARTYNLVVPVSQGLDVPVTGPGIGGGRLNYTSVCNFLSSGATKEFDVYSQVPFAYKNFDWIAYESDVSAALKAQWVVKAGMGGVMTFALNYDDTKAANSLTICDQLVAKSSGRLGLKSHSLESTSHILFRSWYKE</sequence>
<feature type="non-terminal residue" evidence="6">
    <location>
        <position position="1"/>
    </location>
</feature>
<evidence type="ECO:0000256" key="4">
    <source>
        <dbReference type="RuleBase" id="RU004453"/>
    </source>
</evidence>
<dbReference type="OrthoDB" id="76388at2759"/>
<dbReference type="InterPro" id="IPR017853">
    <property type="entry name" value="GH"/>
</dbReference>
<keyword evidence="1 3" id="KW-0378">Hydrolase</keyword>
<dbReference type="InterPro" id="IPR050314">
    <property type="entry name" value="Glycosyl_Hydrlase_18"/>
</dbReference>
<dbReference type="EMBL" id="OC864470">
    <property type="protein sequence ID" value="CAD7631724.1"/>
    <property type="molecule type" value="Genomic_DNA"/>
</dbReference>